<dbReference type="Pfam" id="PF13419">
    <property type="entry name" value="HAD_2"/>
    <property type="match status" value="1"/>
</dbReference>
<protein>
    <submittedName>
        <fullName evidence="1">HAD family phosphatase</fullName>
    </submittedName>
</protein>
<dbReference type="NCBIfam" id="TIGR01549">
    <property type="entry name" value="HAD-SF-IA-v1"/>
    <property type="match status" value="1"/>
</dbReference>
<gene>
    <name evidence="1" type="ORF">IDM48_02250</name>
</gene>
<dbReference type="KEGG" id="rama:IDM48_02250"/>
<dbReference type="CDD" id="cd07505">
    <property type="entry name" value="HAD_BPGM-like"/>
    <property type="match status" value="1"/>
</dbReference>
<dbReference type="Proteomes" id="UP000516421">
    <property type="component" value="Chromosome"/>
</dbReference>
<dbReference type="Gene3D" id="1.10.150.240">
    <property type="entry name" value="Putative phosphatase, domain 2"/>
    <property type="match status" value="1"/>
</dbReference>
<dbReference type="InterPro" id="IPR023198">
    <property type="entry name" value="PGP-like_dom2"/>
</dbReference>
<evidence type="ECO:0000313" key="1">
    <source>
        <dbReference type="EMBL" id="QNV40279.1"/>
    </source>
</evidence>
<dbReference type="RefSeq" id="WP_068169080.1">
    <property type="nucleotide sequence ID" value="NZ_CP061538.1"/>
</dbReference>
<reference evidence="1 2" key="1">
    <citation type="submission" date="2020-09" db="EMBL/GenBank/DDBJ databases">
        <title>Investigation of environmental microbe.</title>
        <authorList>
            <person name="Ou Y."/>
            <person name="Kang Q."/>
        </authorList>
    </citation>
    <scope>NUCLEOTIDE SEQUENCE [LARGE SCALE GENOMIC DNA]</scope>
    <source>
        <strain evidence="1 2">KJZ-9</strain>
    </source>
</reference>
<name>A0A7H2BKT3_9MICC</name>
<dbReference type="EMBL" id="CP061538">
    <property type="protein sequence ID" value="QNV40279.1"/>
    <property type="molecule type" value="Genomic_DNA"/>
</dbReference>
<dbReference type="InterPro" id="IPR036412">
    <property type="entry name" value="HAD-like_sf"/>
</dbReference>
<dbReference type="SUPFAM" id="SSF56784">
    <property type="entry name" value="HAD-like"/>
    <property type="match status" value="1"/>
</dbReference>
<dbReference type="SFLD" id="SFLDG01129">
    <property type="entry name" value="C1.5:_HAD__Beta-PGM__Phosphata"/>
    <property type="match status" value="1"/>
</dbReference>
<evidence type="ECO:0000313" key="2">
    <source>
        <dbReference type="Proteomes" id="UP000516421"/>
    </source>
</evidence>
<dbReference type="PANTHER" id="PTHR18901">
    <property type="entry name" value="2-DEOXYGLUCOSE-6-PHOSPHATE PHOSPHATASE 2"/>
    <property type="match status" value="1"/>
</dbReference>
<dbReference type="AlphaFoldDB" id="A0A7H2BKT3"/>
<dbReference type="InterPro" id="IPR023214">
    <property type="entry name" value="HAD_sf"/>
</dbReference>
<dbReference type="PANTHER" id="PTHR18901:SF38">
    <property type="entry name" value="PSEUDOURIDINE-5'-PHOSPHATASE"/>
    <property type="match status" value="1"/>
</dbReference>
<dbReference type="InterPro" id="IPR041492">
    <property type="entry name" value="HAD_2"/>
</dbReference>
<dbReference type="NCBIfam" id="TIGR01509">
    <property type="entry name" value="HAD-SF-IA-v3"/>
    <property type="match status" value="1"/>
</dbReference>
<proteinExistence type="predicted"/>
<dbReference type="InterPro" id="IPR006439">
    <property type="entry name" value="HAD-SF_hydro_IA"/>
</dbReference>
<dbReference type="Gene3D" id="3.40.50.1000">
    <property type="entry name" value="HAD superfamily/HAD-like"/>
    <property type="match status" value="1"/>
</dbReference>
<accession>A0A7H2BKT3</accession>
<dbReference type="SFLD" id="SFLDS00003">
    <property type="entry name" value="Haloacid_Dehalogenase"/>
    <property type="match status" value="1"/>
</dbReference>
<organism evidence="1 2">
    <name type="scientific">Rothia amarae</name>
    <dbReference type="NCBI Taxonomy" id="169480"/>
    <lineage>
        <taxon>Bacteria</taxon>
        <taxon>Bacillati</taxon>
        <taxon>Actinomycetota</taxon>
        <taxon>Actinomycetes</taxon>
        <taxon>Micrococcales</taxon>
        <taxon>Micrococcaceae</taxon>
        <taxon>Rothia</taxon>
    </lineage>
</organism>
<sequence length="223" mass="24303">MSKNESTSNYPAAILFDHDGTLVDTEPLWEAAKQRIAAEHNATWTSEDTLAVLGYSIRKTLEQLQKVGVDLPLPEIEKKLITYMMEEFSRSSYDFLPGIRPLLDEIHQAGIPMGIVTNATTAVAQRTSELAPGYFTALIGDQQTTHPKPNPEPYLLGAKKLGVDPTQCVAVEDSPSGVQSALAAGMKVIVVPGEVPVPEDLGHARMQHEELTLAKILNMNNSK</sequence>
<keyword evidence="2" id="KW-1185">Reference proteome</keyword>